<proteinExistence type="predicted"/>
<dbReference type="EMBL" id="LAZR01022586">
    <property type="protein sequence ID" value="KKL81351.1"/>
    <property type="molecule type" value="Genomic_DNA"/>
</dbReference>
<evidence type="ECO:0008006" key="2">
    <source>
        <dbReference type="Google" id="ProtNLM"/>
    </source>
</evidence>
<organism evidence="1">
    <name type="scientific">marine sediment metagenome</name>
    <dbReference type="NCBI Taxonomy" id="412755"/>
    <lineage>
        <taxon>unclassified sequences</taxon>
        <taxon>metagenomes</taxon>
        <taxon>ecological metagenomes</taxon>
    </lineage>
</organism>
<sequence>MSFELLPSEIIVFIFEKFSTYVELYRHVYIICKNWNQLVEESTLVKIFTVKEIGEEIDLKAYKEKYKIRQKVKSFFSTNYPKWNLEEWNFNDSIEQGILHEENNITSLVKENHPVIIMFNEARIQKGQQPANKNQIIVKSNNNYYKVDRRDLEKLMRRIKI</sequence>
<dbReference type="InterPro" id="IPR036047">
    <property type="entry name" value="F-box-like_dom_sf"/>
</dbReference>
<reference evidence="1" key="1">
    <citation type="journal article" date="2015" name="Nature">
        <title>Complex archaea that bridge the gap between prokaryotes and eukaryotes.</title>
        <authorList>
            <person name="Spang A."/>
            <person name="Saw J.H."/>
            <person name="Jorgensen S.L."/>
            <person name="Zaremba-Niedzwiedzka K."/>
            <person name="Martijn J."/>
            <person name="Lind A.E."/>
            <person name="van Eijk R."/>
            <person name="Schleper C."/>
            <person name="Guy L."/>
            <person name="Ettema T.J."/>
        </authorList>
    </citation>
    <scope>NUCLEOTIDE SEQUENCE</scope>
</reference>
<evidence type="ECO:0000313" key="1">
    <source>
        <dbReference type="EMBL" id="KKL81351.1"/>
    </source>
</evidence>
<gene>
    <name evidence="1" type="ORF">LCGC14_1995600</name>
</gene>
<comment type="caution">
    <text evidence="1">The sequence shown here is derived from an EMBL/GenBank/DDBJ whole genome shotgun (WGS) entry which is preliminary data.</text>
</comment>
<protein>
    <recommendedName>
        <fullName evidence="2">F-box domain-containing protein</fullName>
    </recommendedName>
</protein>
<dbReference type="AlphaFoldDB" id="A0A0F9FSU0"/>
<name>A0A0F9FSU0_9ZZZZ</name>
<accession>A0A0F9FSU0</accession>
<dbReference type="SUPFAM" id="SSF81383">
    <property type="entry name" value="F-box domain"/>
    <property type="match status" value="1"/>
</dbReference>